<dbReference type="EMBL" id="QSSQ01000055">
    <property type="protein sequence ID" value="RGL94104.1"/>
    <property type="molecule type" value="Genomic_DNA"/>
</dbReference>
<reference evidence="2 3" key="1">
    <citation type="submission" date="2018-08" db="EMBL/GenBank/DDBJ databases">
        <title>A genome reference for cultivated species of the human gut microbiota.</title>
        <authorList>
            <person name="Zou Y."/>
            <person name="Xue W."/>
            <person name="Luo G."/>
        </authorList>
    </citation>
    <scope>NUCLEOTIDE SEQUENCE [LARGE SCALE GENOMIC DNA]</scope>
    <source>
        <strain evidence="2 3">TF05-11AC</strain>
    </source>
</reference>
<protein>
    <submittedName>
        <fullName evidence="2">Uncharacterized protein</fullName>
    </submittedName>
</protein>
<dbReference type="InterPro" id="IPR025624">
    <property type="entry name" value="PcfK"/>
</dbReference>
<organism evidence="2 3">
    <name type="scientific">Hungatella hathewayi</name>
    <dbReference type="NCBI Taxonomy" id="154046"/>
    <lineage>
        <taxon>Bacteria</taxon>
        <taxon>Bacillati</taxon>
        <taxon>Bacillota</taxon>
        <taxon>Clostridia</taxon>
        <taxon>Lachnospirales</taxon>
        <taxon>Lachnospiraceae</taxon>
        <taxon>Hungatella</taxon>
    </lineage>
</organism>
<feature type="region of interest" description="Disordered" evidence="1">
    <location>
        <begin position="173"/>
        <end position="239"/>
    </location>
</feature>
<dbReference type="Proteomes" id="UP000261257">
    <property type="component" value="Unassembled WGS sequence"/>
</dbReference>
<name>A0A3E4TRW2_9FIRM</name>
<feature type="compositionally biased region" description="Basic residues" evidence="1">
    <location>
        <begin position="193"/>
        <end position="205"/>
    </location>
</feature>
<evidence type="ECO:0000313" key="2">
    <source>
        <dbReference type="EMBL" id="RGL94104.1"/>
    </source>
</evidence>
<gene>
    <name evidence="2" type="ORF">DXC39_29990</name>
</gene>
<accession>A0A3E4TRW2</accession>
<evidence type="ECO:0000256" key="1">
    <source>
        <dbReference type="SAM" id="MobiDB-lite"/>
    </source>
</evidence>
<feature type="compositionally biased region" description="Basic and acidic residues" evidence="1">
    <location>
        <begin position="206"/>
        <end position="227"/>
    </location>
</feature>
<comment type="caution">
    <text evidence="2">The sequence shown here is derived from an EMBL/GenBank/DDBJ whole genome shotgun (WGS) entry which is preliminary data.</text>
</comment>
<sequence length="239" mass="27400">MEEDAMVEKMIKKMESVQAVNQLAAKLKQMGLKKDLEALAEKNKIRKSDLEAFLSGKHYFLVDGGNTVKTYASARAKLLDEMLYLKDPHFADVIGNALLKQCSNPEMEFQILQSHKTLQRCVDYLMQKAWELVDEESRNQRIRVGFAVTSDTVFSWVQDYYVLDDKEQMEQKEKEAEENFLEKLSTSIEGKKPAGKQKGKGQTKKAKTEEKKKPDNTSDRTENKSEEEQISLFDVGMTV</sequence>
<dbReference type="Pfam" id="PF14058">
    <property type="entry name" value="PcfK"/>
    <property type="match status" value="1"/>
</dbReference>
<evidence type="ECO:0000313" key="3">
    <source>
        <dbReference type="Proteomes" id="UP000261257"/>
    </source>
</evidence>
<dbReference type="AlphaFoldDB" id="A0A3E4TRW2"/>
<proteinExistence type="predicted"/>